<proteinExistence type="predicted"/>
<feature type="region of interest" description="Disordered" evidence="2">
    <location>
        <begin position="507"/>
        <end position="532"/>
    </location>
</feature>
<feature type="compositionally biased region" description="Polar residues" evidence="2">
    <location>
        <begin position="756"/>
        <end position="769"/>
    </location>
</feature>
<evidence type="ECO:0000256" key="2">
    <source>
        <dbReference type="SAM" id="MobiDB-lite"/>
    </source>
</evidence>
<keyword evidence="1" id="KW-0175">Coiled coil</keyword>
<gene>
    <name evidence="3" type="ORF">D0859_10388</name>
</gene>
<feature type="compositionally biased region" description="Basic and acidic residues" evidence="2">
    <location>
        <begin position="836"/>
        <end position="855"/>
    </location>
</feature>
<feature type="region of interest" description="Disordered" evidence="2">
    <location>
        <begin position="699"/>
        <end position="780"/>
    </location>
</feature>
<feature type="compositionally biased region" description="Polar residues" evidence="2">
    <location>
        <begin position="735"/>
        <end position="744"/>
    </location>
</feature>
<feature type="region of interest" description="Disordered" evidence="2">
    <location>
        <begin position="796"/>
        <end position="926"/>
    </location>
</feature>
<comment type="caution">
    <text evidence="3">The sequence shown here is derived from an EMBL/GenBank/DDBJ whole genome shotgun (WGS) entry which is preliminary data.</text>
</comment>
<evidence type="ECO:0000313" key="4">
    <source>
        <dbReference type="Proteomes" id="UP000281677"/>
    </source>
</evidence>
<sequence length="926" mass="104157">MGDKSTAGSMARRLEFSDLETEIKAAIVEKVLRPTDLKSLCLVNKQLHELAVKPLYRNVSLDLGSGHDSRLAGFLSPKNIGLKHVRQIRLYLANIRDRCNQKRQADFATQMLLEFLPEDVLEEFRWVRMSSDPDLWCPWESFPAESLKLLYSRQRRMKWLEVMSLDRDVLPDLKQNPKLQTDLFCNARKLALYPENRQTLELSRFFVYKTSDRLEELIVHCNFDSPDPRDHGPSSPNVIDLRELNDSATGPGLLTRTIFAEMLPFDRCNPFPKLKSLRLHRISLRYSADTWCQLINFHDIEQLRIYNCPGADSLLGQLSRANYLPKQLKALELQHKDNAENECLLALEGFLCLVSGLQDLVIDMENIKTLPNAAGIVRHGKTLELLNVHGSQDCGILATTTPSGDTDAEELVWSIDEISKICKSCTKLEQLSCAWPQTSLVRSPTPEWKAWENALGYLKDLVTLHISTFPGGRQTHASSTQSLPRCVYEQLLSGLATSMFDVACTTSNKSSSESAPAGDTADLPSTLNEGDGLTTGSPKLRLIAFGISDKIYEREDSRNQLLYLRSTCQDALGKDAIHATPIGWCLRQFVEPRSEVLDFVMHRETLHRRQAQALPDARAQTQYGQLQGDEEALDQLALQTALKASTLDARQEDFQEVIEATELEAEEYERRMMEEVLKISLEEMPGMGPWREQNDFLRRTQRGGSRQSEAIGDATTETEDLETTLERLRSHSAVAGSSQRTIKTASRRSARRSEVEQSTQFTSPSTPDSQTKRKIEPVAPSATWDIKSLLQRGERTLRSMTDRKTVSSGGTAVPAPQNIFRGPRKPPSPPRSPMEAARDLQREEELRRAKYERMKSGASQRGSGSVIGGDRMPGFEDLRGRDAQPSVVSGSVDEDEENDGSESGETETIRRLESRSGGSRFSRRPF</sequence>
<reference evidence="3 4" key="1">
    <citation type="journal article" date="2018" name="BMC Genomics">
        <title>Genomic evidence for intraspecific hybridization in a clonal and extremely halotolerant yeast.</title>
        <authorList>
            <person name="Gostincar C."/>
            <person name="Stajich J.E."/>
            <person name="Zupancic J."/>
            <person name="Zalar P."/>
            <person name="Gunde-Cimerman N."/>
        </authorList>
    </citation>
    <scope>NUCLEOTIDE SEQUENCE [LARGE SCALE GENOMIC DNA]</scope>
    <source>
        <strain evidence="3 4">EXF-120</strain>
    </source>
</reference>
<accession>A0A3M7IJH0</accession>
<feature type="compositionally biased region" description="Basic and acidic residues" evidence="2">
    <location>
        <begin position="796"/>
        <end position="805"/>
    </location>
</feature>
<dbReference type="EMBL" id="QWIT01000347">
    <property type="protein sequence ID" value="RMZ25552.1"/>
    <property type="molecule type" value="Genomic_DNA"/>
</dbReference>
<feature type="coiled-coil region" evidence="1">
    <location>
        <begin position="651"/>
        <end position="678"/>
    </location>
</feature>
<evidence type="ECO:0008006" key="5">
    <source>
        <dbReference type="Google" id="ProtNLM"/>
    </source>
</evidence>
<feature type="compositionally biased region" description="Acidic residues" evidence="2">
    <location>
        <begin position="892"/>
        <end position="905"/>
    </location>
</feature>
<dbReference type="OrthoDB" id="5284003at2759"/>
<organism evidence="3 4">
    <name type="scientific">Hortaea werneckii</name>
    <name type="common">Black yeast</name>
    <name type="synonym">Cladosporium werneckii</name>
    <dbReference type="NCBI Taxonomy" id="91943"/>
    <lineage>
        <taxon>Eukaryota</taxon>
        <taxon>Fungi</taxon>
        <taxon>Dikarya</taxon>
        <taxon>Ascomycota</taxon>
        <taxon>Pezizomycotina</taxon>
        <taxon>Dothideomycetes</taxon>
        <taxon>Dothideomycetidae</taxon>
        <taxon>Mycosphaerellales</taxon>
        <taxon>Teratosphaeriaceae</taxon>
        <taxon>Hortaea</taxon>
    </lineage>
</organism>
<evidence type="ECO:0000256" key="1">
    <source>
        <dbReference type="SAM" id="Coils"/>
    </source>
</evidence>
<dbReference type="VEuPathDB" id="FungiDB:BTJ68_00405"/>
<evidence type="ECO:0000313" key="3">
    <source>
        <dbReference type="EMBL" id="RMZ25552.1"/>
    </source>
</evidence>
<name>A0A3M7IJH0_HORWE</name>
<protein>
    <recommendedName>
        <fullName evidence="5">F-box domain-containing protein</fullName>
    </recommendedName>
</protein>
<dbReference type="AlphaFoldDB" id="A0A3M7IJH0"/>
<dbReference type="SUPFAM" id="SSF52047">
    <property type="entry name" value="RNI-like"/>
    <property type="match status" value="1"/>
</dbReference>
<dbReference type="Proteomes" id="UP000281677">
    <property type="component" value="Unassembled WGS sequence"/>
</dbReference>
<feature type="compositionally biased region" description="Basic and acidic residues" evidence="2">
    <location>
        <begin position="873"/>
        <end position="882"/>
    </location>
</feature>